<dbReference type="PANTHER" id="PTHR35391">
    <property type="entry name" value="C2H2-TYPE DOMAIN-CONTAINING PROTEIN-RELATED"/>
    <property type="match status" value="1"/>
</dbReference>
<evidence type="ECO:0000313" key="2">
    <source>
        <dbReference type="EMBL" id="KAJ3578104.1"/>
    </source>
</evidence>
<gene>
    <name evidence="2" type="ORF">NPX13_g2466</name>
</gene>
<reference evidence="2" key="1">
    <citation type="submission" date="2022-07" db="EMBL/GenBank/DDBJ databases">
        <title>Genome Sequence of Xylaria arbuscula.</title>
        <authorList>
            <person name="Buettner E."/>
        </authorList>
    </citation>
    <scope>NUCLEOTIDE SEQUENCE</scope>
    <source>
        <strain evidence="2">VT107</strain>
    </source>
</reference>
<dbReference type="AlphaFoldDB" id="A0A9W8NK57"/>
<feature type="compositionally biased region" description="Basic and acidic residues" evidence="1">
    <location>
        <begin position="524"/>
        <end position="538"/>
    </location>
</feature>
<organism evidence="2 3">
    <name type="scientific">Xylaria arbuscula</name>
    <dbReference type="NCBI Taxonomy" id="114810"/>
    <lineage>
        <taxon>Eukaryota</taxon>
        <taxon>Fungi</taxon>
        <taxon>Dikarya</taxon>
        <taxon>Ascomycota</taxon>
        <taxon>Pezizomycotina</taxon>
        <taxon>Sordariomycetes</taxon>
        <taxon>Xylariomycetidae</taxon>
        <taxon>Xylariales</taxon>
        <taxon>Xylariaceae</taxon>
        <taxon>Xylaria</taxon>
    </lineage>
</organism>
<dbReference type="PANTHER" id="PTHR35391:SF7">
    <property type="entry name" value="C2H2-TYPE DOMAIN-CONTAINING PROTEIN"/>
    <property type="match status" value="1"/>
</dbReference>
<protein>
    <recommendedName>
        <fullName evidence="4">C2H2-type domain-containing protein</fullName>
    </recommendedName>
</protein>
<dbReference type="Proteomes" id="UP001148614">
    <property type="component" value="Unassembled WGS sequence"/>
</dbReference>
<evidence type="ECO:0008006" key="4">
    <source>
        <dbReference type="Google" id="ProtNLM"/>
    </source>
</evidence>
<comment type="caution">
    <text evidence="2">The sequence shown here is derived from an EMBL/GenBank/DDBJ whole genome shotgun (WGS) entry which is preliminary data.</text>
</comment>
<name>A0A9W8NK57_9PEZI</name>
<keyword evidence="3" id="KW-1185">Reference proteome</keyword>
<evidence type="ECO:0000256" key="1">
    <source>
        <dbReference type="SAM" id="MobiDB-lite"/>
    </source>
</evidence>
<feature type="region of interest" description="Disordered" evidence="1">
    <location>
        <begin position="100"/>
        <end position="141"/>
    </location>
</feature>
<proteinExistence type="predicted"/>
<accession>A0A9W8NK57</accession>
<dbReference type="VEuPathDB" id="FungiDB:F4678DRAFT_292582"/>
<dbReference type="EMBL" id="JANPWZ010000260">
    <property type="protein sequence ID" value="KAJ3578104.1"/>
    <property type="molecule type" value="Genomic_DNA"/>
</dbReference>
<sequence>METAHLKTTGAKIYEAFGKANHVENVHYASAIQHLQFQKERFQLWARSLGLFQQGHVSLDYRVRDAFVIKQSIYSMLQMLLENLEELVSVILGHRSPFEDQRRNKSQGNEVVNEHNNDETDYSDGDPSSSEGSSTLSDGGNPLNEGNYRLQLIHEAIDSLYCLATQIRNPKNRPQKTLDQMCRHIPSQERVGYIRDLEKLEIMIVAYVQRQQVLDLIDDSPREVQEDILSLYCLEDSWLMRRVGVANARRKLQFTYWKQHTQRLGDPTIEPREEFTMREKNKQKGVMPLTAHSMQDAGQSVTQPENSVPQQSMATSATHMPPGLLKPHDATSVISHQSRVSTMVSPKGDKIAWPHPPARLAGKSKFFSCPYCFLICPDAYLDPDPWRNHLVHDLQPYHCTYQYCQDPNRLYGSKQEWLDHESQHTRVWHCQNHVEEFETQPEYIEHLKQDHEDAKPEQFSAELLSSVVGPSVKLNRFCPFCPTGINSLIEMQRHLAFYMERLALLALPRNESDTDDDRASNASDESHEAQQRGRKRSIYEDFSDKGDFTIDRDSGPRIINNSGATNESHLTINWIPPDPESELQHVTSTASEASRLSLSEHEDIEMKPESFNRLRLDERHLRFLEAVRLAPDRPLQPIRSPAYPLELGLLAPESMEPPEAQGYVEYLGRIPPVTVGQLQNDQNDSSP</sequence>
<evidence type="ECO:0000313" key="3">
    <source>
        <dbReference type="Proteomes" id="UP001148614"/>
    </source>
</evidence>
<feature type="region of interest" description="Disordered" evidence="1">
    <location>
        <begin position="511"/>
        <end position="538"/>
    </location>
</feature>
<feature type="compositionally biased region" description="Low complexity" evidence="1">
    <location>
        <begin position="125"/>
        <end position="140"/>
    </location>
</feature>